<dbReference type="EMBL" id="CM023489">
    <property type="protein sequence ID" value="KAH6923071.1"/>
    <property type="molecule type" value="Genomic_DNA"/>
</dbReference>
<organism evidence="1 2">
    <name type="scientific">Hyalomma asiaticum</name>
    <name type="common">Tick</name>
    <dbReference type="NCBI Taxonomy" id="266040"/>
    <lineage>
        <taxon>Eukaryota</taxon>
        <taxon>Metazoa</taxon>
        <taxon>Ecdysozoa</taxon>
        <taxon>Arthropoda</taxon>
        <taxon>Chelicerata</taxon>
        <taxon>Arachnida</taxon>
        <taxon>Acari</taxon>
        <taxon>Parasitiformes</taxon>
        <taxon>Ixodida</taxon>
        <taxon>Ixodoidea</taxon>
        <taxon>Ixodidae</taxon>
        <taxon>Hyalomminae</taxon>
        <taxon>Hyalomma</taxon>
    </lineage>
</organism>
<comment type="caution">
    <text evidence="1">The sequence shown here is derived from an EMBL/GenBank/DDBJ whole genome shotgun (WGS) entry which is preliminary data.</text>
</comment>
<sequence>MFQARPGAGHEDFSRTPLGPVENVPIPSAEGLRVSNAQAAKILGNKKGKLVCKDTAQALWSSSVLAKRSVKGNVAPKKRALGELPKQQLTPEKVDVVAGQRTALGRRTPLAGGARRFYCDLCTYSTVFRRNLTVHRRTHTGEKPYSCRCCARRFTHKSGLNRHMRTHGDQPRHECPHCAKTFAQGKHLAAHLRCTHGVTADVAEASVAEAELERDQPMSCPLCQLTFAGKKALMQHLQRHVSTDGQVLYPCISCERVFAEPSSLERHVSEEHPSDALSLPASEDEEDEGEGDSLLGLA</sequence>
<reference evidence="1" key="1">
    <citation type="submission" date="2020-05" db="EMBL/GenBank/DDBJ databases">
        <title>Large-scale comparative analyses of tick genomes elucidate their genetic diversity and vector capacities.</title>
        <authorList>
            <person name="Jia N."/>
            <person name="Wang J."/>
            <person name="Shi W."/>
            <person name="Du L."/>
            <person name="Sun Y."/>
            <person name="Zhan W."/>
            <person name="Jiang J."/>
            <person name="Wang Q."/>
            <person name="Zhang B."/>
            <person name="Ji P."/>
            <person name="Sakyi L.B."/>
            <person name="Cui X."/>
            <person name="Yuan T."/>
            <person name="Jiang B."/>
            <person name="Yang W."/>
            <person name="Lam T.T.-Y."/>
            <person name="Chang Q."/>
            <person name="Ding S."/>
            <person name="Wang X."/>
            <person name="Zhu J."/>
            <person name="Ruan X."/>
            <person name="Zhao L."/>
            <person name="Wei J."/>
            <person name="Que T."/>
            <person name="Du C."/>
            <person name="Cheng J."/>
            <person name="Dai P."/>
            <person name="Han X."/>
            <person name="Huang E."/>
            <person name="Gao Y."/>
            <person name="Liu J."/>
            <person name="Shao H."/>
            <person name="Ye R."/>
            <person name="Li L."/>
            <person name="Wei W."/>
            <person name="Wang X."/>
            <person name="Wang C."/>
            <person name="Yang T."/>
            <person name="Huo Q."/>
            <person name="Li W."/>
            <person name="Guo W."/>
            <person name="Chen H."/>
            <person name="Zhou L."/>
            <person name="Ni X."/>
            <person name="Tian J."/>
            <person name="Zhou Y."/>
            <person name="Sheng Y."/>
            <person name="Liu T."/>
            <person name="Pan Y."/>
            <person name="Xia L."/>
            <person name="Li J."/>
            <person name="Zhao F."/>
            <person name="Cao W."/>
        </authorList>
    </citation>
    <scope>NUCLEOTIDE SEQUENCE</scope>
    <source>
        <strain evidence="1">Hyas-2018</strain>
    </source>
</reference>
<protein>
    <submittedName>
        <fullName evidence="1">Uncharacterized protein</fullName>
    </submittedName>
</protein>
<gene>
    <name evidence="1" type="ORF">HPB50_021401</name>
</gene>
<dbReference type="Proteomes" id="UP000821845">
    <property type="component" value="Chromosome 9"/>
</dbReference>
<name>A0ACB7RK97_HYAAI</name>
<proteinExistence type="predicted"/>
<accession>A0ACB7RK97</accession>
<evidence type="ECO:0000313" key="2">
    <source>
        <dbReference type="Proteomes" id="UP000821845"/>
    </source>
</evidence>
<evidence type="ECO:0000313" key="1">
    <source>
        <dbReference type="EMBL" id="KAH6923071.1"/>
    </source>
</evidence>
<keyword evidence="2" id="KW-1185">Reference proteome</keyword>